<sequence>MLVLFALSSGPRRALTGTSHFKIVCVLQTFDALFVSFTTYYVSLHVSSTKFVLQNALFKITRNKTSGELRVEQELDCEMSKRW</sequence>
<dbReference type="EnsemblPlants" id="MELO3C031730.2.1">
    <property type="protein sequence ID" value="MELO3C031730.2.1"/>
    <property type="gene ID" value="MELO3C031730.2"/>
</dbReference>
<dbReference type="Gramene" id="MELO3C031730.2.1">
    <property type="protein sequence ID" value="MELO3C031730.2.1"/>
    <property type="gene ID" value="MELO3C031730.2"/>
</dbReference>
<reference evidence="1" key="1">
    <citation type="submission" date="2023-03" db="UniProtKB">
        <authorList>
            <consortium name="EnsemblPlants"/>
        </authorList>
    </citation>
    <scope>IDENTIFICATION</scope>
</reference>
<name>A0A9I9EC46_CUCME</name>
<protein>
    <submittedName>
        <fullName evidence="1">Uncharacterized protein</fullName>
    </submittedName>
</protein>
<dbReference type="AlphaFoldDB" id="A0A9I9EC46"/>
<organism evidence="1">
    <name type="scientific">Cucumis melo</name>
    <name type="common">Muskmelon</name>
    <dbReference type="NCBI Taxonomy" id="3656"/>
    <lineage>
        <taxon>Eukaryota</taxon>
        <taxon>Viridiplantae</taxon>
        <taxon>Streptophyta</taxon>
        <taxon>Embryophyta</taxon>
        <taxon>Tracheophyta</taxon>
        <taxon>Spermatophyta</taxon>
        <taxon>Magnoliopsida</taxon>
        <taxon>eudicotyledons</taxon>
        <taxon>Gunneridae</taxon>
        <taxon>Pentapetalae</taxon>
        <taxon>rosids</taxon>
        <taxon>fabids</taxon>
        <taxon>Cucurbitales</taxon>
        <taxon>Cucurbitaceae</taxon>
        <taxon>Benincaseae</taxon>
        <taxon>Cucumis</taxon>
    </lineage>
</organism>
<accession>A0A9I9EC46</accession>
<evidence type="ECO:0000313" key="1">
    <source>
        <dbReference type="EnsemblPlants" id="MELO3C031730.2.1"/>
    </source>
</evidence>
<proteinExistence type="predicted"/>